<sequence length="145" mass="16501">MHELERVLGYEFRDGRLLTRALTRKAYAREHGLSDEEHQEALATLGDAVMDVVVLEELIRKGVESKGELSRRRARAVYRESLNRIAREMGLERYVRFGAGERASGIWEHSHHVLSECLEALIGAVYLDGGMEEAGRVVRRVVRIS</sequence>
<dbReference type="AlphaFoldDB" id="A0A832VZA9"/>
<dbReference type="PROSITE" id="PS50142">
    <property type="entry name" value="RNASE_3_2"/>
    <property type="match status" value="1"/>
</dbReference>
<dbReference type="GO" id="GO:0010468">
    <property type="term" value="P:regulation of gene expression"/>
    <property type="evidence" value="ECO:0007669"/>
    <property type="project" value="TreeGrafter"/>
</dbReference>
<dbReference type="Pfam" id="PF14622">
    <property type="entry name" value="Ribonucleas_3_3"/>
    <property type="match status" value="1"/>
</dbReference>
<dbReference type="CDD" id="cd00593">
    <property type="entry name" value="RIBOc"/>
    <property type="match status" value="1"/>
</dbReference>
<evidence type="ECO:0000256" key="1">
    <source>
        <dbReference type="ARBA" id="ARBA00022884"/>
    </source>
</evidence>
<dbReference type="Gene3D" id="1.10.1520.10">
    <property type="entry name" value="Ribonuclease III domain"/>
    <property type="match status" value="1"/>
</dbReference>
<dbReference type="PANTHER" id="PTHR11207:SF0">
    <property type="entry name" value="RIBONUCLEASE 3"/>
    <property type="match status" value="1"/>
</dbReference>
<dbReference type="SMART" id="SM00535">
    <property type="entry name" value="RIBOc"/>
    <property type="match status" value="1"/>
</dbReference>
<proteinExistence type="predicted"/>
<protein>
    <submittedName>
        <fullName evidence="3">Ribonuclease III</fullName>
    </submittedName>
</protein>
<dbReference type="InterPro" id="IPR036389">
    <property type="entry name" value="RNase_III_sf"/>
</dbReference>
<accession>A0A832VZA9</accession>
<organism evidence="3 4">
    <name type="scientific">Methermicoccus shengliensis</name>
    <dbReference type="NCBI Taxonomy" id="660064"/>
    <lineage>
        <taxon>Archaea</taxon>
        <taxon>Methanobacteriati</taxon>
        <taxon>Methanobacteriota</taxon>
        <taxon>Stenosarchaea group</taxon>
        <taxon>Methanomicrobia</taxon>
        <taxon>Methanosarcinales</taxon>
        <taxon>Methermicoccaceae</taxon>
        <taxon>Methermicoccus</taxon>
    </lineage>
</organism>
<dbReference type="GO" id="GO:0004525">
    <property type="term" value="F:ribonuclease III activity"/>
    <property type="evidence" value="ECO:0007669"/>
    <property type="project" value="InterPro"/>
</dbReference>
<dbReference type="RefSeq" id="WP_042687672.1">
    <property type="nucleotide sequence ID" value="NZ_DUIH01000003.1"/>
</dbReference>
<dbReference type="PANTHER" id="PTHR11207">
    <property type="entry name" value="RIBONUCLEASE III"/>
    <property type="match status" value="1"/>
</dbReference>
<name>A0A832VZA9_9EURY</name>
<dbReference type="Proteomes" id="UP000600363">
    <property type="component" value="Unassembled WGS sequence"/>
</dbReference>
<gene>
    <name evidence="3" type="ORF">HA299_00815</name>
</gene>
<feature type="domain" description="RNase III" evidence="2">
    <location>
        <begin position="1"/>
        <end position="130"/>
    </location>
</feature>
<dbReference type="SUPFAM" id="SSF69065">
    <property type="entry name" value="RNase III domain-like"/>
    <property type="match status" value="1"/>
</dbReference>
<keyword evidence="1" id="KW-0694">RNA-binding</keyword>
<evidence type="ECO:0000259" key="2">
    <source>
        <dbReference type="PROSITE" id="PS50142"/>
    </source>
</evidence>
<dbReference type="EMBL" id="DUIH01000003">
    <property type="protein sequence ID" value="HIH69155.1"/>
    <property type="molecule type" value="Genomic_DNA"/>
</dbReference>
<evidence type="ECO:0000313" key="4">
    <source>
        <dbReference type="Proteomes" id="UP000600363"/>
    </source>
</evidence>
<reference evidence="3" key="1">
    <citation type="journal article" date="2020" name="bioRxiv">
        <title>A rank-normalized archaeal taxonomy based on genome phylogeny resolves widespread incomplete and uneven classifications.</title>
        <authorList>
            <person name="Rinke C."/>
            <person name="Chuvochina M."/>
            <person name="Mussig A.J."/>
            <person name="Chaumeil P.-A."/>
            <person name="Waite D.W."/>
            <person name="Whitman W.B."/>
            <person name="Parks D.H."/>
            <person name="Hugenholtz P."/>
        </authorList>
    </citation>
    <scope>NUCLEOTIDE SEQUENCE</scope>
    <source>
        <strain evidence="3">UBA12518</strain>
    </source>
</reference>
<dbReference type="InterPro" id="IPR000999">
    <property type="entry name" value="RNase_III_dom"/>
</dbReference>
<comment type="caution">
    <text evidence="3">The sequence shown here is derived from an EMBL/GenBank/DDBJ whole genome shotgun (WGS) entry which is preliminary data.</text>
</comment>
<evidence type="ECO:0000313" key="3">
    <source>
        <dbReference type="EMBL" id="HIH69155.1"/>
    </source>
</evidence>
<dbReference type="GO" id="GO:0006396">
    <property type="term" value="P:RNA processing"/>
    <property type="evidence" value="ECO:0007669"/>
    <property type="project" value="InterPro"/>
</dbReference>
<dbReference type="GO" id="GO:0003725">
    <property type="term" value="F:double-stranded RNA binding"/>
    <property type="evidence" value="ECO:0007669"/>
    <property type="project" value="TreeGrafter"/>
</dbReference>